<dbReference type="PANTHER" id="PTHR46585">
    <property type="entry name" value="INTEGRASE CORE DOMAIN CONTAINING PROTEIN"/>
    <property type="match status" value="1"/>
</dbReference>
<dbReference type="SUPFAM" id="SSF53098">
    <property type="entry name" value="Ribonuclease H-like"/>
    <property type="match status" value="1"/>
</dbReference>
<evidence type="ECO:0000313" key="4">
    <source>
        <dbReference type="EMBL" id="KAL3087019.1"/>
    </source>
</evidence>
<feature type="coiled-coil region" evidence="1">
    <location>
        <begin position="438"/>
        <end position="503"/>
    </location>
</feature>
<name>A0ABD2J8V0_HETSC</name>
<feature type="region of interest" description="Disordered" evidence="2">
    <location>
        <begin position="710"/>
        <end position="741"/>
    </location>
</feature>
<evidence type="ECO:0000256" key="2">
    <source>
        <dbReference type="SAM" id="MobiDB-lite"/>
    </source>
</evidence>
<reference evidence="4 5" key="1">
    <citation type="submission" date="2024-10" db="EMBL/GenBank/DDBJ databases">
        <authorList>
            <person name="Kim D."/>
        </authorList>
    </citation>
    <scope>NUCLEOTIDE SEQUENCE [LARGE SCALE GENOMIC DNA]</scope>
    <source>
        <strain evidence="4">Taebaek</strain>
    </source>
</reference>
<feature type="region of interest" description="Disordered" evidence="2">
    <location>
        <begin position="812"/>
        <end position="897"/>
    </location>
</feature>
<accession>A0ABD2J8V0</accession>
<feature type="domain" description="Integrase catalytic" evidence="3">
    <location>
        <begin position="200"/>
        <end position="370"/>
    </location>
</feature>
<evidence type="ECO:0000256" key="1">
    <source>
        <dbReference type="SAM" id="Coils"/>
    </source>
</evidence>
<dbReference type="PROSITE" id="PS50994">
    <property type="entry name" value="INTEGRASE"/>
    <property type="match status" value="1"/>
</dbReference>
<feature type="compositionally biased region" description="Basic and acidic residues" evidence="2">
    <location>
        <begin position="812"/>
        <end position="821"/>
    </location>
</feature>
<keyword evidence="1" id="KW-0175">Coiled coil</keyword>
<feature type="compositionally biased region" description="Basic and acidic residues" evidence="2">
    <location>
        <begin position="831"/>
        <end position="859"/>
    </location>
</feature>
<proteinExistence type="predicted"/>
<keyword evidence="5" id="KW-1185">Reference proteome</keyword>
<dbReference type="EMBL" id="JBICCN010000185">
    <property type="protein sequence ID" value="KAL3087019.1"/>
    <property type="molecule type" value="Genomic_DNA"/>
</dbReference>
<feature type="compositionally biased region" description="Polar residues" evidence="2">
    <location>
        <begin position="860"/>
        <end position="870"/>
    </location>
</feature>
<sequence length="1255" mass="143891">MKHTKKMVLVPESEYLALMSLLKGGATGANPVKNEKAELDARIQKNLNDTKMDAGVKMKRHSWLYKQRHQLKDMIENKPQKVIVENATVNAPANIAPYMGIQKPAVNRLDEVEDVKKIGYSNKLRRRGLKTYNRGAANASFRTAASYGEETDYSSAPETNLQFSKKRQKFLELKTSSEHYGKMQSIIEQSPVKYGVDKALKTVPSGLHTDWQCDLCIMDALKEHNDGFRYILVCIDVLSRQIFTAEVESKKSEHMIEAFEKIFKKAGVLPNKLYSDAGLEFQAKKMLDYWKLKQVIKHVMYSPHLHAGVVERANRTIKERLYKYFSEKNTKRWVNILDSIVRNLNNIGIDEDDIISIKLVNPNYKFLDDKKFMNIELKVPSMQFSNVEHLRLTLNSLIKEAYQQLISSDIDEASRIKRQSNTTDLFFHENPVDYWEKIGDLRTKQEQLENEVKQEESELLANTTESERIKIIESELPLKQLRMKRKKEELEELERAAEARDQESPENEQRKISEFFQYHPEDYNKKLNESRLIFTQHLSGLQEVMSKYIGEKDINKIRQLNTEVGKTRTKIKYMLRNLTIFENAALQRDHQKSLSEYEQLSHQQNSAFVEEFFQKHPSNYWQIIHNNYRGLTEHFHKIEELQKKAVGLTDDTSFQKQIERAKQLIEYRRKRFAALEFEAKKRDEQQQKQQHTAAANTIIAPTASALIGREDLKKRTGFSDNTDGEEDDSAGDGLQTTTHGEALREKIFEQKKRTDEDKTVVGLQTTTTTPMHGEVLREKIFEQQKHADEDKSGVGPQTTTHAEALKEKILEQQRHADEDKTNVGQKMSTKTHGEALREKILQQQTDDAKPKEHDPRHDSNGSGDKTTRGQTLIAGLKQSDDQKKEWVPPQDLDDDGPALKHGDMLWKLLRSTAPPNQQQQTGDFINRQFVDAEHTRGQVLMGLLKLILEEKTDSAEQQQQHHHKKHKFAQFFSKIKRGEALKELIKKTQNEQLHKSSAKTRGEILKLMLEHMKFSREEEVNFEKLVAGQQKEPTAAEFVFNHLSQRFVLSTGAGVLHVDITKHLAYVLGFDNIRIFHGEHARYMPDLSGGVKQLYVYSPKLIEECIIGDRMAPLLRVVNVSAAPTSGGGTDVPEEGRGEMQYFVGTRYQRGAGLLKNVARFLMPVASNVLKAVSREGVTAGSRIMEDLSQGKAFKESIQAHAKQGIDNLAEKLKQCGKGAPTKKRHMKKIKVPKNVLIPSLRGKNQAIDQLTFAP</sequence>
<dbReference type="PANTHER" id="PTHR46585:SF1">
    <property type="entry name" value="CHROMO DOMAIN-CONTAINING PROTEIN"/>
    <property type="match status" value="1"/>
</dbReference>
<dbReference type="Proteomes" id="UP001620645">
    <property type="component" value="Unassembled WGS sequence"/>
</dbReference>
<dbReference type="InterPro" id="IPR036397">
    <property type="entry name" value="RNaseH_sf"/>
</dbReference>
<gene>
    <name evidence="4" type="ORF">niasHS_005258</name>
</gene>
<evidence type="ECO:0000259" key="3">
    <source>
        <dbReference type="PROSITE" id="PS50994"/>
    </source>
</evidence>
<dbReference type="InterPro" id="IPR001584">
    <property type="entry name" value="Integrase_cat-core"/>
</dbReference>
<evidence type="ECO:0000313" key="5">
    <source>
        <dbReference type="Proteomes" id="UP001620645"/>
    </source>
</evidence>
<organism evidence="4 5">
    <name type="scientific">Heterodera schachtii</name>
    <name type="common">Sugarbeet cyst nematode worm</name>
    <name type="synonym">Tylenchus schachtii</name>
    <dbReference type="NCBI Taxonomy" id="97005"/>
    <lineage>
        <taxon>Eukaryota</taxon>
        <taxon>Metazoa</taxon>
        <taxon>Ecdysozoa</taxon>
        <taxon>Nematoda</taxon>
        <taxon>Chromadorea</taxon>
        <taxon>Rhabditida</taxon>
        <taxon>Tylenchina</taxon>
        <taxon>Tylenchomorpha</taxon>
        <taxon>Tylenchoidea</taxon>
        <taxon>Heteroderidae</taxon>
        <taxon>Heteroderinae</taxon>
        <taxon>Heterodera</taxon>
    </lineage>
</organism>
<comment type="caution">
    <text evidence="4">The sequence shown here is derived from an EMBL/GenBank/DDBJ whole genome shotgun (WGS) entry which is preliminary data.</text>
</comment>
<protein>
    <recommendedName>
        <fullName evidence="3">Integrase catalytic domain-containing protein</fullName>
    </recommendedName>
</protein>
<dbReference type="InterPro" id="IPR012337">
    <property type="entry name" value="RNaseH-like_sf"/>
</dbReference>
<dbReference type="Gene3D" id="3.30.420.10">
    <property type="entry name" value="Ribonuclease H-like superfamily/Ribonuclease H"/>
    <property type="match status" value="1"/>
</dbReference>
<dbReference type="AlphaFoldDB" id="A0ABD2J8V0"/>